<evidence type="ECO:0000313" key="3">
    <source>
        <dbReference type="Proteomes" id="UP001342314"/>
    </source>
</evidence>
<protein>
    <recommendedName>
        <fullName evidence="4">BHLH domain-containing protein</fullName>
    </recommendedName>
</protein>
<comment type="caution">
    <text evidence="2">The sequence shown here is derived from an EMBL/GenBank/DDBJ whole genome shotgun (WGS) entry which is preliminary data.</text>
</comment>
<dbReference type="EMBL" id="BQKY01000012">
    <property type="protein sequence ID" value="GJN92910.1"/>
    <property type="molecule type" value="Genomic_DNA"/>
</dbReference>
<feature type="region of interest" description="Disordered" evidence="1">
    <location>
        <begin position="222"/>
        <end position="244"/>
    </location>
</feature>
<name>A0AAV5GTT4_9BASI</name>
<accession>A0AAV5GTT4</accession>
<dbReference type="AlphaFoldDB" id="A0AAV5GTT4"/>
<sequence length="486" mass="50500">MTTPPSPPSSNAGDAVEKEAPVVQAQASPETPSPRSERFASLAQVATEAAEEEARSASGSPKQRRNPAPPDQRGSSSTRSRRSNVQSCDHCRVRKIKFQPFVLISPACSAANRLRRNQDEIVRLRQHVLELSRRLGLSGDDLVQLADKADRLDDAEVAIGVAPALKRGLKRPLTSVLIDGASPSQTYAVSVAEDRREARPAKVQHIDGRSSAAGATLSTRAALQATPTHSPRAVSRSLQPFPQATAPTPALARAAPFAAHPAYPSSALAYQPMVIVYAPFSTPMAVPVSGAIAPFARATQTPQYLAAASGAPAMQLPGFSTTLSLAATTSAQRVSPATLSPLVIPTQVPSSALTPARSAQPAVSRATYGAAMTANAPISGRTSFTSISSGAHSLATPQSGVAPPSAAVSSAISDRCKYHLPPPRATYGAGSGVGVSLDGFKTISPASATASRAQSKAPSEESRATSRAGSPQIREMTRTPEPRRVE</sequence>
<feature type="compositionally biased region" description="Basic and acidic residues" evidence="1">
    <location>
        <begin position="475"/>
        <end position="486"/>
    </location>
</feature>
<dbReference type="Proteomes" id="UP001342314">
    <property type="component" value="Unassembled WGS sequence"/>
</dbReference>
<keyword evidence="3" id="KW-1185">Reference proteome</keyword>
<proteinExistence type="predicted"/>
<evidence type="ECO:0000256" key="1">
    <source>
        <dbReference type="SAM" id="MobiDB-lite"/>
    </source>
</evidence>
<feature type="region of interest" description="Disordered" evidence="1">
    <location>
        <begin position="447"/>
        <end position="486"/>
    </location>
</feature>
<feature type="region of interest" description="Disordered" evidence="1">
    <location>
        <begin position="1"/>
        <end position="86"/>
    </location>
</feature>
<organism evidence="2 3">
    <name type="scientific">Rhodotorula paludigena</name>
    <dbReference type="NCBI Taxonomy" id="86838"/>
    <lineage>
        <taxon>Eukaryota</taxon>
        <taxon>Fungi</taxon>
        <taxon>Dikarya</taxon>
        <taxon>Basidiomycota</taxon>
        <taxon>Pucciniomycotina</taxon>
        <taxon>Microbotryomycetes</taxon>
        <taxon>Sporidiobolales</taxon>
        <taxon>Sporidiobolaceae</taxon>
        <taxon>Rhodotorula</taxon>
    </lineage>
</organism>
<gene>
    <name evidence="2" type="ORF">Rhopal_005952-T1</name>
</gene>
<feature type="compositionally biased region" description="Polar residues" evidence="1">
    <location>
        <begin position="447"/>
        <end position="457"/>
    </location>
</feature>
<evidence type="ECO:0000313" key="2">
    <source>
        <dbReference type="EMBL" id="GJN92910.1"/>
    </source>
</evidence>
<feature type="compositionally biased region" description="Polar residues" evidence="1">
    <location>
        <begin position="25"/>
        <end position="34"/>
    </location>
</feature>
<evidence type="ECO:0008006" key="4">
    <source>
        <dbReference type="Google" id="ProtNLM"/>
    </source>
</evidence>
<reference evidence="2 3" key="1">
    <citation type="submission" date="2021-12" db="EMBL/GenBank/DDBJ databases">
        <title>High titer production of polyol ester of fatty acids by Rhodotorula paludigena BS15 towards product separation-free biomass refinery.</title>
        <authorList>
            <person name="Mano J."/>
            <person name="Ono H."/>
            <person name="Tanaka T."/>
            <person name="Naito K."/>
            <person name="Sushida H."/>
            <person name="Ike M."/>
            <person name="Tokuyasu K."/>
            <person name="Kitaoka M."/>
        </authorList>
    </citation>
    <scope>NUCLEOTIDE SEQUENCE [LARGE SCALE GENOMIC DNA]</scope>
    <source>
        <strain evidence="2 3">BS15</strain>
    </source>
</reference>